<feature type="region of interest" description="Disordered" evidence="4">
    <location>
        <begin position="364"/>
        <end position="390"/>
    </location>
</feature>
<protein>
    <submittedName>
        <fullName evidence="10">Efflux transporter periplasmic adaptor subunit</fullName>
    </submittedName>
</protein>
<keyword evidence="3" id="KW-0175">Coiled coil</keyword>
<dbReference type="InterPro" id="IPR058624">
    <property type="entry name" value="MdtA-like_HH"/>
</dbReference>
<dbReference type="InterPro" id="IPR058626">
    <property type="entry name" value="MdtA-like_b-barrel"/>
</dbReference>
<dbReference type="RefSeq" id="WP_109324155.1">
    <property type="nucleotide sequence ID" value="NZ_CP029352.1"/>
</dbReference>
<name>A0A2S2CKZ8_9PROT</name>
<evidence type="ECO:0000259" key="9">
    <source>
        <dbReference type="Pfam" id="PF25967"/>
    </source>
</evidence>
<dbReference type="AlphaFoldDB" id="A0A2S2CKZ8"/>
<dbReference type="InterPro" id="IPR006143">
    <property type="entry name" value="RND_pump_MFP"/>
</dbReference>
<dbReference type="Gene3D" id="1.10.287.470">
    <property type="entry name" value="Helix hairpin bin"/>
    <property type="match status" value="1"/>
</dbReference>
<dbReference type="Pfam" id="PF25944">
    <property type="entry name" value="Beta-barrel_RND"/>
    <property type="match status" value="1"/>
</dbReference>
<organism evidence="10 11">
    <name type="scientific">Azospirillum thermophilum</name>
    <dbReference type="NCBI Taxonomy" id="2202148"/>
    <lineage>
        <taxon>Bacteria</taxon>
        <taxon>Pseudomonadati</taxon>
        <taxon>Pseudomonadota</taxon>
        <taxon>Alphaproteobacteria</taxon>
        <taxon>Rhodospirillales</taxon>
        <taxon>Azospirillaceae</taxon>
        <taxon>Azospirillum</taxon>
    </lineage>
</organism>
<feature type="domain" description="Multidrug resistance protein MdtA-like C-terminal permuted SH3" evidence="9">
    <location>
        <begin position="301"/>
        <end position="359"/>
    </location>
</feature>
<dbReference type="Gene3D" id="2.40.50.100">
    <property type="match status" value="1"/>
</dbReference>
<dbReference type="Proteomes" id="UP000245629">
    <property type="component" value="Chromosome 1"/>
</dbReference>
<dbReference type="EMBL" id="CP029352">
    <property type="protein sequence ID" value="AWK85173.1"/>
    <property type="molecule type" value="Genomic_DNA"/>
</dbReference>
<keyword evidence="11" id="KW-1185">Reference proteome</keyword>
<dbReference type="InterPro" id="IPR058627">
    <property type="entry name" value="MdtA-like_C"/>
</dbReference>
<dbReference type="GO" id="GO:0030313">
    <property type="term" value="C:cell envelope"/>
    <property type="evidence" value="ECO:0007669"/>
    <property type="project" value="UniProtKB-SubCell"/>
</dbReference>
<evidence type="ECO:0000256" key="1">
    <source>
        <dbReference type="ARBA" id="ARBA00004196"/>
    </source>
</evidence>
<dbReference type="Gene3D" id="2.40.420.20">
    <property type="match status" value="1"/>
</dbReference>
<evidence type="ECO:0000313" key="10">
    <source>
        <dbReference type="EMBL" id="AWK85173.1"/>
    </source>
</evidence>
<dbReference type="GO" id="GO:0022857">
    <property type="term" value="F:transmembrane transporter activity"/>
    <property type="evidence" value="ECO:0007669"/>
    <property type="project" value="InterPro"/>
</dbReference>
<gene>
    <name evidence="10" type="ORF">DEW08_02345</name>
</gene>
<evidence type="ECO:0000256" key="2">
    <source>
        <dbReference type="ARBA" id="ARBA00009477"/>
    </source>
</evidence>
<comment type="similarity">
    <text evidence="2">Belongs to the membrane fusion protein (MFP) (TC 8.A.1) family.</text>
</comment>
<evidence type="ECO:0000256" key="3">
    <source>
        <dbReference type="SAM" id="Coils"/>
    </source>
</evidence>
<dbReference type="KEGG" id="azz:DEW08_02345"/>
<dbReference type="GO" id="GO:0005886">
    <property type="term" value="C:plasma membrane"/>
    <property type="evidence" value="ECO:0007669"/>
    <property type="project" value="TreeGrafter"/>
</dbReference>
<dbReference type="OrthoDB" id="9800613at2"/>
<dbReference type="Gene3D" id="2.40.30.170">
    <property type="match status" value="1"/>
</dbReference>
<dbReference type="GO" id="GO:0046677">
    <property type="term" value="P:response to antibiotic"/>
    <property type="evidence" value="ECO:0007669"/>
    <property type="project" value="TreeGrafter"/>
</dbReference>
<evidence type="ECO:0000259" key="8">
    <source>
        <dbReference type="Pfam" id="PF25944"/>
    </source>
</evidence>
<evidence type="ECO:0000259" key="7">
    <source>
        <dbReference type="Pfam" id="PF25917"/>
    </source>
</evidence>
<feature type="coiled-coil region" evidence="3">
    <location>
        <begin position="100"/>
        <end position="130"/>
    </location>
</feature>
<proteinExistence type="inferred from homology"/>
<feature type="domain" description="Multidrug resistance protein MdtA-like beta-barrel" evidence="8">
    <location>
        <begin position="205"/>
        <end position="294"/>
    </location>
</feature>
<dbReference type="PANTHER" id="PTHR30158">
    <property type="entry name" value="ACRA/E-RELATED COMPONENT OF DRUG EFFLUX TRANSPORTER"/>
    <property type="match status" value="1"/>
</dbReference>
<feature type="chain" id="PRO_5015510855" evidence="5">
    <location>
        <begin position="25"/>
        <end position="390"/>
    </location>
</feature>
<dbReference type="SUPFAM" id="SSF111369">
    <property type="entry name" value="HlyD-like secretion proteins"/>
    <property type="match status" value="1"/>
</dbReference>
<dbReference type="NCBIfam" id="TIGR01730">
    <property type="entry name" value="RND_mfp"/>
    <property type="match status" value="1"/>
</dbReference>
<feature type="signal peptide" evidence="5">
    <location>
        <begin position="1"/>
        <end position="24"/>
    </location>
</feature>
<evidence type="ECO:0000256" key="5">
    <source>
        <dbReference type="SAM" id="SignalP"/>
    </source>
</evidence>
<evidence type="ECO:0000313" key="11">
    <source>
        <dbReference type="Proteomes" id="UP000245629"/>
    </source>
</evidence>
<dbReference type="Pfam" id="PF25876">
    <property type="entry name" value="HH_MFP_RND"/>
    <property type="match status" value="1"/>
</dbReference>
<keyword evidence="5" id="KW-0732">Signal</keyword>
<dbReference type="Pfam" id="PF25917">
    <property type="entry name" value="BSH_RND"/>
    <property type="match status" value="1"/>
</dbReference>
<feature type="compositionally biased region" description="Basic and acidic residues" evidence="4">
    <location>
        <begin position="376"/>
        <end position="390"/>
    </location>
</feature>
<accession>A0A2S2CKZ8</accession>
<feature type="domain" description="Multidrug resistance protein MdtA-like alpha-helical hairpin" evidence="6">
    <location>
        <begin position="100"/>
        <end position="169"/>
    </location>
</feature>
<reference evidence="11" key="1">
    <citation type="submission" date="2018-05" db="EMBL/GenBank/DDBJ databases">
        <title>Azospirillum thermophila sp. nov., a novel isolated from hot spring.</title>
        <authorList>
            <person name="Zhao Z."/>
        </authorList>
    </citation>
    <scope>NUCLEOTIDE SEQUENCE [LARGE SCALE GENOMIC DNA]</scope>
    <source>
        <strain evidence="11">CFH 70021</strain>
    </source>
</reference>
<dbReference type="FunFam" id="2.40.420.20:FF:000001">
    <property type="entry name" value="Efflux RND transporter periplasmic adaptor subunit"/>
    <property type="match status" value="1"/>
</dbReference>
<dbReference type="InterPro" id="IPR058625">
    <property type="entry name" value="MdtA-like_BSH"/>
</dbReference>
<feature type="domain" description="Multidrug resistance protein MdtA-like barrel-sandwich hybrid" evidence="7">
    <location>
        <begin position="62"/>
        <end position="196"/>
    </location>
</feature>
<sequence>MKPCRRLSLAVLAALSLGTAGVAAQQPQGGPPPAVTTAPVESRDVAPSSEFIGRVAAIQSFDARARVEGAVEKVVFQEGQDVREGDLLYAIEQGPFQASLDSAKAQLASAEAKLREAERAFNRAGELRERGNVSQAQYDQALAERDAAQAGVLQAQAQVRTAELNLGYTRVTSPIDGRVGATAVTQGNLVNPATGVLATVVQLDPIRVVFSVSDRDLLATQRQFDVRSPADAVDKFIPTLRFSDGSDYGEVGKVEFVDNRIDPQTGTIGIRALFPNPQRLLLPGQFVTVRVRRDEPEQRPVVPVAAIQQDQQGRYVLVLDQDNRVQQRRIEVGPQIEQVIAVEKGLNPGETVLVDGVQKVRPGMTVQPVASSQTAERPDAPRKGAPRKGE</sequence>
<dbReference type="Pfam" id="PF25967">
    <property type="entry name" value="RND-MFP_C"/>
    <property type="match status" value="1"/>
</dbReference>
<evidence type="ECO:0000259" key="6">
    <source>
        <dbReference type="Pfam" id="PF25876"/>
    </source>
</evidence>
<evidence type="ECO:0000256" key="4">
    <source>
        <dbReference type="SAM" id="MobiDB-lite"/>
    </source>
</evidence>
<comment type="subcellular location">
    <subcellularLocation>
        <location evidence="1">Cell envelope</location>
    </subcellularLocation>
</comment>